<feature type="compositionally biased region" description="Basic and acidic residues" evidence="2">
    <location>
        <begin position="49"/>
        <end position="96"/>
    </location>
</feature>
<dbReference type="PANTHER" id="PTHR11575">
    <property type="entry name" value="5'-NUCLEOTIDASE-RELATED"/>
    <property type="match status" value="1"/>
</dbReference>
<feature type="domain" description="Calcineurin-like phosphoesterase" evidence="4">
    <location>
        <begin position="676"/>
        <end position="896"/>
    </location>
</feature>
<dbReference type="InterPro" id="IPR008334">
    <property type="entry name" value="5'-Nucleotdase_C"/>
</dbReference>
<feature type="region of interest" description="Disordered" evidence="2">
    <location>
        <begin position="33"/>
        <end position="96"/>
    </location>
</feature>
<feature type="signal peptide" evidence="3">
    <location>
        <begin position="1"/>
        <end position="27"/>
    </location>
</feature>
<dbReference type="GO" id="GO:0000166">
    <property type="term" value="F:nucleotide binding"/>
    <property type="evidence" value="ECO:0007669"/>
    <property type="project" value="InterPro"/>
</dbReference>
<dbReference type="EMBL" id="NGKB01000002">
    <property type="protein sequence ID" value="RSU16456.1"/>
    <property type="molecule type" value="Genomic_DNA"/>
</dbReference>
<dbReference type="Proteomes" id="UP000288028">
    <property type="component" value="Unassembled WGS sequence"/>
</dbReference>
<dbReference type="PROSITE" id="PS00786">
    <property type="entry name" value="5_NUCLEOTIDASE_2"/>
    <property type="match status" value="2"/>
</dbReference>
<evidence type="ECO:0000313" key="7">
    <source>
        <dbReference type="Proteomes" id="UP000288028"/>
    </source>
</evidence>
<dbReference type="SUPFAM" id="SSF56300">
    <property type="entry name" value="Metallo-dependent phosphatases"/>
    <property type="match status" value="2"/>
</dbReference>
<dbReference type="Pfam" id="PF02872">
    <property type="entry name" value="5_nucleotid_C"/>
    <property type="match status" value="2"/>
</dbReference>
<name>A0A430B7Z6_9ENTE</name>
<dbReference type="InterPro" id="IPR006146">
    <property type="entry name" value="5'-Nucleotdase_CS"/>
</dbReference>
<dbReference type="Gene3D" id="3.90.780.10">
    <property type="entry name" value="5'-Nucleotidase, C-terminal domain"/>
    <property type="match status" value="2"/>
</dbReference>
<evidence type="ECO:0008006" key="8">
    <source>
        <dbReference type="Google" id="ProtNLM"/>
    </source>
</evidence>
<dbReference type="Pfam" id="PF00149">
    <property type="entry name" value="Metallophos"/>
    <property type="match status" value="2"/>
</dbReference>
<dbReference type="GeneID" id="95580448"/>
<comment type="caution">
    <text evidence="6">The sequence shown here is derived from an EMBL/GenBank/DDBJ whole genome shotgun (WGS) entry which is preliminary data.</text>
</comment>
<evidence type="ECO:0000256" key="3">
    <source>
        <dbReference type="SAM" id="SignalP"/>
    </source>
</evidence>
<dbReference type="SUPFAM" id="SSF55816">
    <property type="entry name" value="5'-nucleotidase (syn. UDP-sugar hydrolase), C-terminal domain"/>
    <property type="match status" value="2"/>
</dbReference>
<dbReference type="InterPro" id="IPR004843">
    <property type="entry name" value="Calcineurin-like_PHP"/>
</dbReference>
<accession>A0A430B7Z6</accession>
<dbReference type="PANTHER" id="PTHR11575:SF24">
    <property type="entry name" value="5'-NUCLEOTIDASE"/>
    <property type="match status" value="1"/>
</dbReference>
<feature type="domain" description="5'-Nucleotidase C-terminal" evidence="5">
    <location>
        <begin position="404"/>
        <end position="567"/>
    </location>
</feature>
<evidence type="ECO:0000313" key="6">
    <source>
        <dbReference type="EMBL" id="RSU16456.1"/>
    </source>
</evidence>
<dbReference type="InterPro" id="IPR006179">
    <property type="entry name" value="5_nucleotidase/apyrase"/>
</dbReference>
<reference evidence="6 7" key="1">
    <citation type="submission" date="2017-05" db="EMBL/GenBank/DDBJ databases">
        <title>Vagococcus spp. assemblies.</title>
        <authorList>
            <person name="Gulvik C.A."/>
        </authorList>
    </citation>
    <scope>NUCLEOTIDE SEQUENCE [LARGE SCALE GENOMIC DNA]</scope>
    <source>
        <strain evidence="6 7">SS1714</strain>
    </source>
</reference>
<evidence type="ECO:0000259" key="4">
    <source>
        <dbReference type="Pfam" id="PF00149"/>
    </source>
</evidence>
<evidence type="ECO:0000256" key="1">
    <source>
        <dbReference type="ARBA" id="ARBA00022729"/>
    </source>
</evidence>
<dbReference type="GO" id="GO:0008253">
    <property type="term" value="F:5'-nucleotidase activity"/>
    <property type="evidence" value="ECO:0007669"/>
    <property type="project" value="TreeGrafter"/>
</dbReference>
<dbReference type="GO" id="GO:0008768">
    <property type="term" value="F:UDP-sugar diphosphatase activity"/>
    <property type="evidence" value="ECO:0007669"/>
    <property type="project" value="TreeGrafter"/>
</dbReference>
<dbReference type="GO" id="GO:0009166">
    <property type="term" value="P:nucleotide catabolic process"/>
    <property type="evidence" value="ECO:0007669"/>
    <property type="project" value="InterPro"/>
</dbReference>
<dbReference type="PROSITE" id="PS00785">
    <property type="entry name" value="5_NUCLEOTIDASE_1"/>
    <property type="match status" value="1"/>
</dbReference>
<feature type="domain" description="Calcineurin-like phosphoesterase" evidence="4">
    <location>
        <begin position="101"/>
        <end position="324"/>
    </location>
</feature>
<protein>
    <recommendedName>
        <fullName evidence="8">Multifunctional 2',3'-cyclic-nucleotide 2'-phosphodiesterase/5'-nucleotidase/3'-nucleotidase</fullName>
    </recommendedName>
</protein>
<dbReference type="InterPro" id="IPR029052">
    <property type="entry name" value="Metallo-depent_PP-like"/>
</dbReference>
<dbReference type="RefSeq" id="WP_126791665.1">
    <property type="nucleotide sequence ID" value="NZ_CP060720.1"/>
</dbReference>
<keyword evidence="1 3" id="KW-0732">Signal</keyword>
<evidence type="ECO:0000259" key="5">
    <source>
        <dbReference type="Pfam" id="PF02872"/>
    </source>
</evidence>
<dbReference type="OrthoDB" id="9801679at2"/>
<dbReference type="InterPro" id="IPR036907">
    <property type="entry name" value="5'-Nucleotdase_C_sf"/>
</dbReference>
<dbReference type="GO" id="GO:0030288">
    <property type="term" value="C:outer membrane-bounded periplasmic space"/>
    <property type="evidence" value="ECO:0007669"/>
    <property type="project" value="TreeGrafter"/>
</dbReference>
<feature type="domain" description="5'-Nucleotidase C-terminal" evidence="5">
    <location>
        <begin position="979"/>
        <end position="1163"/>
    </location>
</feature>
<sequence length="1519" mass="170079">MKSNKWLKRLNVSMLTFLLLGTVTPTASVMAETLSDKSDDLETTEVSEESSKTEKEEAKEVEISETKKDADGKDKKNESDEKEVKKDADKEKESTDKKTLTILGTSDVHGNVWDWSYEDDKEADLGFAKIATLVKQQRKDNPNNILVDAGDNLQGTLLTDDLYSSKPELQNEDHPVITAMNTIGYDAMALGNHEFNFGTGLIKRVEKQAEFPLLSANTYLKGTDENFVGSTYVKDVDGLKVAVIGMTIPHVPMWDGDKVKDLEFKPLNTEAKKQVKILEETEKPDVIVASIHAGLDNSDPGAAARNVIKEVPEIDAFVLGHDHREYAEKINDNEGTPKPAAAVKDTGSGMVKIDLDLEKENGKWKVTESHPETLSVKGVKGDEEVKEATKEAHNKTVEHVNEVIGEAKDNFLPEERVPGIPEAQLQPTAMISLINNVQMKVTGADLGSAALFKFDSKLDKGPIKFSDVFSIYKYPNTLVATEMTGAQLKKYLEKQGGYYQQYEEGDVTIGFNSKVRVYNYDMISGVKYKFDISKPAGQRLKDLTFKGKEVKDDQVFKIAMNNYRFEGMAKDGLVNPKPYFESDPATLRGYIVDYIKDKKVIDPKEEIENNFEIIGADLDHPAREYILEQSKKGTEGFKIEASADGRTPNVKKLNANKLHAAGLIPDEYMKGADNVKIMHTNDMHGRMEYKEDKYSPSIGLGRVKTFKNNQKPDLLVDAGDAMQGLPISNYSKGMDMVKAMNAVGYDAMTLGNHEFDFGLDTALKYKEELNFPIVSANVYYKGKDERPFDPYVIKNKKVNGEDKKFALIGLTTPETSVKTHPNNVIKIDFKKPAPVAVDTIKEIKKTEKIDYFVFMTHLGLDETTVKDETSTYLAEQLAKYYPEDKIFIADGHSHTPLKDGIKDKNVLIGQTGEHLNNVGMMTGDYTKEKPEVKAVLHPFSELKDLTPDAEVEAIVATAKANFDKEMSAVVLEDNKIMLNGERENVRTRETNLGNLIGDSLIAYGKQGFKDPSDFAIMNGGGIRTSIKPGKVTKGDIVGIMPFGNTVSQIKVTGNEIYAMFEHSLRSIHVKDDNGNVVLDENGVPALGANGGFLQVSDSIKVTYDSNLQGAEPENGVAGKRVTRIEVKDKSGKFVEVPRKDNVTYNMVTNDFLAAGGDGYTMLKGKPVEQGPSMDEVFMAYLTKLSAKELESYSKEIPYSRIIGKSSIPQGPAIKDGRYVQVVKKNYSLWSNFNWKKRNTSNNVLNEIFTSKYKYNHENGATYLSLYDSKGKWQGYINENATKVATNLQGDYIKYGKYVTINRTGYNTWSNFDWKERNKTDNLLGNTYQARGKYKHANGATYLSLYDNKGKWHGYVNKNAVKVGNGQQGAYISDGRYVTITKDNYNIWSNFNWKKRTATKKVFNETYQAKGRYKHFNGSTYYSLYNDKGEWKGYINANAVKVGDGRQGAYISYGKKVKINKKGYNTWSSFSWKKRNTTDDLMGKTFTARGKYNHMNGATYYSLYDNDGKWHGYINKNAVK</sequence>
<evidence type="ECO:0000256" key="2">
    <source>
        <dbReference type="SAM" id="MobiDB-lite"/>
    </source>
</evidence>
<gene>
    <name evidence="6" type="ORF">CBF28_02700</name>
</gene>
<feature type="chain" id="PRO_5038873834" description="Multifunctional 2',3'-cyclic-nucleotide 2'-phosphodiesterase/5'-nucleotidase/3'-nucleotidase" evidence="3">
    <location>
        <begin position="28"/>
        <end position="1519"/>
    </location>
</feature>
<dbReference type="GO" id="GO:0046872">
    <property type="term" value="F:metal ion binding"/>
    <property type="evidence" value="ECO:0007669"/>
    <property type="project" value="InterPro"/>
</dbReference>
<dbReference type="PRINTS" id="PR01607">
    <property type="entry name" value="APYRASEFAMLY"/>
</dbReference>
<proteinExistence type="predicted"/>
<organism evidence="6 7">
    <name type="scientific">Vagococcus carniphilus</name>
    <dbReference type="NCBI Taxonomy" id="218144"/>
    <lineage>
        <taxon>Bacteria</taxon>
        <taxon>Bacillati</taxon>
        <taxon>Bacillota</taxon>
        <taxon>Bacilli</taxon>
        <taxon>Lactobacillales</taxon>
        <taxon>Enterococcaceae</taxon>
        <taxon>Vagococcus</taxon>
    </lineage>
</organism>
<dbReference type="Gene3D" id="3.60.21.10">
    <property type="match status" value="2"/>
</dbReference>
<keyword evidence="7" id="KW-1185">Reference proteome</keyword>